<reference evidence="1 2" key="1">
    <citation type="journal article" date="2011" name="J. Bacteriol.">
        <title>Genome sequence of strain IMCC3088, a proteorhodopsin-containing marine bacterium belonging to the OM60/NOR5 clade.</title>
        <authorList>
            <person name="Jang Y."/>
            <person name="Oh H.M."/>
            <person name="Kang I."/>
            <person name="Lee K."/>
            <person name="Yang S.J."/>
            <person name="Cho J.C."/>
        </authorList>
    </citation>
    <scope>NUCLEOTIDE SEQUENCE [LARGE SCALE GENOMIC DNA]</scope>
    <source>
        <strain evidence="1 2">IMCC3088</strain>
    </source>
</reference>
<dbReference type="PANTHER" id="PTHR11707:SF28">
    <property type="entry name" value="60 KDA LYSOPHOSPHOLIPASE"/>
    <property type="match status" value="1"/>
</dbReference>
<dbReference type="PIRSF" id="PIRSF500176">
    <property type="entry name" value="L_ASNase"/>
    <property type="match status" value="1"/>
</dbReference>
<gene>
    <name evidence="1" type="ORF">IMCC3088_1198</name>
</gene>
<dbReference type="Proteomes" id="UP000005615">
    <property type="component" value="Unassembled WGS sequence"/>
</dbReference>
<dbReference type="InterPro" id="IPR036152">
    <property type="entry name" value="Asp/glu_Ase-like_sf"/>
</dbReference>
<dbReference type="InterPro" id="IPR006034">
    <property type="entry name" value="Asparaginase/glutaminase-like"/>
</dbReference>
<dbReference type="eggNOG" id="COG0252">
    <property type="taxonomic scope" value="Bacteria"/>
</dbReference>
<sequence>MHIHIITTGGTIDKVYFDAKSTYQIGQPVIERLLDEMNVAFSHTLIPLMRIDSLDMSDEHRQTLADCIAELPPGARVIVTHGTDTMTDSARYLGHLMDKTVVFTGALQPAAFRDSDAIFNIGCALGAAQSAAPGAYIAMNGQIFKPEQVVKNRDANRFEAII</sequence>
<evidence type="ECO:0000313" key="2">
    <source>
        <dbReference type="Proteomes" id="UP000005615"/>
    </source>
</evidence>
<keyword evidence="2" id="KW-1185">Reference proteome</keyword>
<dbReference type="EMBL" id="AEIG01000027">
    <property type="protein sequence ID" value="EGG29910.1"/>
    <property type="molecule type" value="Genomic_DNA"/>
</dbReference>
<dbReference type="RefSeq" id="WP_009575496.1">
    <property type="nucleotide sequence ID" value="NZ_AEIG01000027.1"/>
</dbReference>
<dbReference type="PANTHER" id="PTHR11707">
    <property type="entry name" value="L-ASPARAGINASE"/>
    <property type="match status" value="1"/>
</dbReference>
<dbReference type="SUPFAM" id="SSF53774">
    <property type="entry name" value="Glutaminase/Asparaginase"/>
    <property type="match status" value="1"/>
</dbReference>
<dbReference type="PRINTS" id="PR00139">
    <property type="entry name" value="ASNGLNASE"/>
</dbReference>
<dbReference type="Gene3D" id="3.40.50.1170">
    <property type="entry name" value="L-asparaginase, N-terminal domain"/>
    <property type="match status" value="1"/>
</dbReference>
<dbReference type="PIRSF" id="PIRSF001220">
    <property type="entry name" value="L-ASNase_gatD"/>
    <property type="match status" value="1"/>
</dbReference>
<dbReference type="GO" id="GO:0004067">
    <property type="term" value="F:asparaginase activity"/>
    <property type="evidence" value="ECO:0007669"/>
    <property type="project" value="UniProtKB-UniRule"/>
</dbReference>
<dbReference type="OrthoDB" id="9788068at2"/>
<dbReference type="AlphaFoldDB" id="F3L184"/>
<dbReference type="Pfam" id="PF00710">
    <property type="entry name" value="Asparaginase"/>
    <property type="match status" value="1"/>
</dbReference>
<evidence type="ECO:0000313" key="1">
    <source>
        <dbReference type="EMBL" id="EGG29910.1"/>
    </source>
</evidence>
<comment type="caution">
    <text evidence="1">The sequence shown here is derived from an EMBL/GenBank/DDBJ whole genome shotgun (WGS) entry which is preliminary data.</text>
</comment>
<dbReference type="InterPro" id="IPR037152">
    <property type="entry name" value="L-asparaginase_N_sf"/>
</dbReference>
<accession>F3L184</accession>
<organism evidence="1 2">
    <name type="scientific">Aequoribacter fuscus</name>
    <dbReference type="NCBI Taxonomy" id="2518989"/>
    <lineage>
        <taxon>Bacteria</taxon>
        <taxon>Pseudomonadati</taxon>
        <taxon>Pseudomonadota</taxon>
        <taxon>Gammaproteobacteria</taxon>
        <taxon>Cellvibrionales</taxon>
        <taxon>Halieaceae</taxon>
        <taxon>Aequoribacter</taxon>
    </lineage>
</organism>
<dbReference type="PROSITE" id="PS51732">
    <property type="entry name" value="ASN_GLN_ASE_3"/>
    <property type="match status" value="1"/>
</dbReference>
<name>F3L184_9GAMM</name>
<dbReference type="STRING" id="2518989.IMCC3088_1198"/>
<dbReference type="InterPro" id="IPR027474">
    <property type="entry name" value="L-asparaginase_N"/>
</dbReference>
<proteinExistence type="predicted"/>
<protein>
    <submittedName>
        <fullName evidence="1">L-asparaginase</fullName>
    </submittedName>
</protein>